<dbReference type="AlphaFoldDB" id="A0A1X9M9L2"/>
<proteinExistence type="predicted"/>
<evidence type="ECO:0000256" key="1">
    <source>
        <dbReference type="SAM" id="Phobius"/>
    </source>
</evidence>
<name>A0A1X9M9L2_9BACI</name>
<dbReference type="KEGG" id="bkw:BkAM31D_09655"/>
<keyword evidence="1" id="KW-1133">Transmembrane helix</keyword>
<keyword evidence="3" id="KW-1185">Reference proteome</keyword>
<dbReference type="EMBL" id="CP020814">
    <property type="protein sequence ID" value="ARK30098.1"/>
    <property type="molecule type" value="Genomic_DNA"/>
</dbReference>
<protein>
    <submittedName>
        <fullName evidence="2">Uncharacterized protein</fullName>
    </submittedName>
</protein>
<dbReference type="STRING" id="199441.BkAM31D_09655"/>
<keyword evidence="1" id="KW-0812">Transmembrane</keyword>
<reference evidence="2 3" key="1">
    <citation type="submission" date="2017-04" db="EMBL/GenBank/DDBJ databases">
        <title>Bacillus krulwichiae AM31D Genome sequencing and assembly.</title>
        <authorList>
            <person name="Krulwich T.A."/>
            <person name="Anastor L."/>
            <person name="Ehrlich R."/>
            <person name="Ehrlich G.D."/>
            <person name="Janto B."/>
        </authorList>
    </citation>
    <scope>NUCLEOTIDE SEQUENCE [LARGE SCALE GENOMIC DNA]</scope>
    <source>
        <strain evidence="2 3">AM31D</strain>
    </source>
</reference>
<evidence type="ECO:0000313" key="2">
    <source>
        <dbReference type="EMBL" id="ARK30098.1"/>
    </source>
</evidence>
<sequence>MWGIITTTGAIGKGLLLKPYVYTTYGIVGVILHSTKLILERILCLLQIQIFFYYYE</sequence>
<feature type="transmembrane region" description="Helical" evidence="1">
    <location>
        <begin position="20"/>
        <end position="39"/>
    </location>
</feature>
<gene>
    <name evidence="2" type="ORF">BkAM31D_09655</name>
</gene>
<organism evidence="2 3">
    <name type="scientific">Halalkalibacter krulwichiae</name>
    <dbReference type="NCBI Taxonomy" id="199441"/>
    <lineage>
        <taxon>Bacteria</taxon>
        <taxon>Bacillati</taxon>
        <taxon>Bacillota</taxon>
        <taxon>Bacilli</taxon>
        <taxon>Bacillales</taxon>
        <taxon>Bacillaceae</taxon>
        <taxon>Halalkalibacter</taxon>
    </lineage>
</organism>
<accession>A0A1X9M9L2</accession>
<evidence type="ECO:0000313" key="3">
    <source>
        <dbReference type="Proteomes" id="UP000193006"/>
    </source>
</evidence>
<keyword evidence="1" id="KW-0472">Membrane</keyword>
<dbReference type="Proteomes" id="UP000193006">
    <property type="component" value="Chromosome"/>
</dbReference>